<accession>A0ABX8EG42</accession>
<evidence type="ECO:0000256" key="7">
    <source>
        <dbReference type="ARBA" id="ARBA00039751"/>
    </source>
</evidence>
<dbReference type="Proteomes" id="UP000679307">
    <property type="component" value="Chromosome"/>
</dbReference>
<dbReference type="PANTHER" id="PTHR11530">
    <property type="entry name" value="D-AMINO ACID OXIDASE"/>
    <property type="match status" value="1"/>
</dbReference>
<keyword evidence="4" id="KW-0274">FAD</keyword>
<dbReference type="EMBL" id="CP075371">
    <property type="protein sequence ID" value="QVT79485.1"/>
    <property type="molecule type" value="Genomic_DNA"/>
</dbReference>
<dbReference type="PIRSF" id="PIRSF000189">
    <property type="entry name" value="D-aa_oxidase"/>
    <property type="match status" value="1"/>
</dbReference>
<evidence type="ECO:0000313" key="10">
    <source>
        <dbReference type="EMBL" id="QVT79485.1"/>
    </source>
</evidence>
<dbReference type="EC" id="1.4.3.3" evidence="6"/>
<dbReference type="GO" id="GO:0003884">
    <property type="term" value="F:D-amino-acid oxidase activity"/>
    <property type="evidence" value="ECO:0007669"/>
    <property type="project" value="UniProtKB-EC"/>
</dbReference>
<dbReference type="PANTHER" id="PTHR11530:SF11">
    <property type="entry name" value="D-ASPARTATE OXIDASE"/>
    <property type="match status" value="1"/>
</dbReference>
<feature type="domain" description="FAD dependent oxidoreductase" evidence="9">
    <location>
        <begin position="8"/>
        <end position="305"/>
    </location>
</feature>
<comment type="cofactor">
    <cofactor evidence="1">
        <name>FAD</name>
        <dbReference type="ChEBI" id="CHEBI:57692"/>
    </cofactor>
</comment>
<keyword evidence="3" id="KW-0285">Flavoprotein</keyword>
<evidence type="ECO:0000313" key="11">
    <source>
        <dbReference type="Proteomes" id="UP000679307"/>
    </source>
</evidence>
<comment type="similarity">
    <text evidence="2">Belongs to the DAMOX/DASOX family.</text>
</comment>
<protein>
    <recommendedName>
        <fullName evidence="7">D-amino-acid oxidase</fullName>
        <ecNumber evidence="6">1.4.3.3</ecNumber>
    </recommendedName>
</protein>
<evidence type="ECO:0000259" key="9">
    <source>
        <dbReference type="Pfam" id="PF01266"/>
    </source>
</evidence>
<evidence type="ECO:0000256" key="6">
    <source>
        <dbReference type="ARBA" id="ARBA00039101"/>
    </source>
</evidence>
<reference evidence="10 11" key="1">
    <citation type="submission" date="2021-05" db="EMBL/GenBank/DDBJ databases">
        <title>Complete genome of Nocardioides aquaticus KCTC 9944T isolated from meromictic and hypersaline Ekho Lake, Antarctica.</title>
        <authorList>
            <person name="Hwang K."/>
            <person name="Kim K.M."/>
            <person name="Choe H."/>
        </authorList>
    </citation>
    <scope>NUCLEOTIDE SEQUENCE [LARGE SCALE GENOMIC DNA]</scope>
    <source>
        <strain evidence="10 11">KCTC 9944</strain>
    </source>
</reference>
<dbReference type="InterPro" id="IPR006076">
    <property type="entry name" value="FAD-dep_OxRdtase"/>
</dbReference>
<gene>
    <name evidence="10" type="primary">aao</name>
    <name evidence="10" type="ORF">ENKNEFLB_01867</name>
</gene>
<evidence type="ECO:0000256" key="8">
    <source>
        <dbReference type="ARBA" id="ARBA00049547"/>
    </source>
</evidence>
<dbReference type="InterPro" id="IPR023209">
    <property type="entry name" value="DAO"/>
</dbReference>
<dbReference type="Pfam" id="PF01266">
    <property type="entry name" value="DAO"/>
    <property type="match status" value="1"/>
</dbReference>
<sequence length="310" mass="32529">MSQTAPVRVVVVGAGVVGLSCAVRLLEAGHRVDVLARDLPRETTSAVAAAIWYPYRAEPRDRVGAWGSRTYAVLAGLAADGVPGVVVRSTTEVVADTDAEPWWAATVPSVRRVASPPGYAAAWRFDAPVVEMPVYLDWLADRVEELGGTVTRQVLSALPSGGDVVVDASGLGARLLGGDRSVLPVRGQVVRLAQWGLEEAWLDGSGPTYLVPRAHDVVVGGTADEGDWSRTPTPEVATAILARAARLVPEVASARVLSHKVGLRPVRPSVRLERDAVDPRVVHCYGHGGSGVTLSWGCAEEVAALVGPPG</sequence>
<evidence type="ECO:0000256" key="4">
    <source>
        <dbReference type="ARBA" id="ARBA00022827"/>
    </source>
</evidence>
<name>A0ABX8EG42_9ACTN</name>
<evidence type="ECO:0000256" key="1">
    <source>
        <dbReference type="ARBA" id="ARBA00001974"/>
    </source>
</evidence>
<keyword evidence="11" id="KW-1185">Reference proteome</keyword>
<evidence type="ECO:0000256" key="3">
    <source>
        <dbReference type="ARBA" id="ARBA00022630"/>
    </source>
</evidence>
<organism evidence="10 11">
    <name type="scientific">Nocardioides aquaticus</name>
    <dbReference type="NCBI Taxonomy" id="160826"/>
    <lineage>
        <taxon>Bacteria</taxon>
        <taxon>Bacillati</taxon>
        <taxon>Actinomycetota</taxon>
        <taxon>Actinomycetes</taxon>
        <taxon>Propionibacteriales</taxon>
        <taxon>Nocardioidaceae</taxon>
        <taxon>Nocardioides</taxon>
    </lineage>
</organism>
<evidence type="ECO:0000256" key="5">
    <source>
        <dbReference type="ARBA" id="ARBA00023002"/>
    </source>
</evidence>
<keyword evidence="5 10" id="KW-0560">Oxidoreductase</keyword>
<proteinExistence type="inferred from homology"/>
<comment type="catalytic activity">
    <reaction evidence="8">
        <text>a D-alpha-amino acid + O2 + H2O = a 2-oxocarboxylate + H2O2 + NH4(+)</text>
        <dbReference type="Rhea" id="RHEA:21816"/>
        <dbReference type="ChEBI" id="CHEBI:15377"/>
        <dbReference type="ChEBI" id="CHEBI:15379"/>
        <dbReference type="ChEBI" id="CHEBI:16240"/>
        <dbReference type="ChEBI" id="CHEBI:28938"/>
        <dbReference type="ChEBI" id="CHEBI:35179"/>
        <dbReference type="ChEBI" id="CHEBI:59871"/>
        <dbReference type="EC" id="1.4.3.3"/>
    </reaction>
    <physiologicalReaction direction="left-to-right" evidence="8">
        <dbReference type="Rhea" id="RHEA:21817"/>
    </physiologicalReaction>
</comment>
<evidence type="ECO:0000256" key="2">
    <source>
        <dbReference type="ARBA" id="ARBA00006730"/>
    </source>
</evidence>